<dbReference type="Pfam" id="PF03668">
    <property type="entry name" value="RapZ-like_N"/>
    <property type="match status" value="1"/>
</dbReference>
<dbReference type="HAMAP" id="MF_00636">
    <property type="entry name" value="RapZ_like"/>
    <property type="match status" value="1"/>
</dbReference>
<reference evidence="7 8" key="1">
    <citation type="submission" date="2020-08" db="EMBL/GenBank/DDBJ databases">
        <title>Genomic Encyclopedia of Type Strains, Phase IV (KMG-IV): sequencing the most valuable type-strain genomes for metagenomic binning, comparative biology and taxonomic classification.</title>
        <authorList>
            <person name="Goeker M."/>
        </authorList>
    </citation>
    <scope>NUCLEOTIDE SEQUENCE [LARGE SCALE GENOMIC DNA]</scope>
    <source>
        <strain evidence="7 8">DSM 13481</strain>
    </source>
</reference>
<sequence>MKNLIILTGLSGAGKSTALGLLEDMGFYCIDNLPINLVETILPVISMNVDNIAFVLDARSENFERIDEILNNLKKKYASNLKVIFLTAKDAIIINRFAHTRRNHPLLKRVNSLEKAIQLEREILTKALEFSDIVIDTSNLNPHQLREKLVEILGSVKKKFLVRILSFGFKYGLPLDVDFIFDVRFFPNPFYIKDLREKSGRDEKVKEFLYNTQGVKEYIEMIKNVVDFALKRYENEGRMELSIGIGCTGGQHRSVFFAEELASIYRQRYEVLLEHRDVK</sequence>
<dbReference type="InterPro" id="IPR053931">
    <property type="entry name" value="RapZ_C"/>
</dbReference>
<evidence type="ECO:0000256" key="3">
    <source>
        <dbReference type="ARBA" id="ARBA00023134"/>
    </source>
</evidence>
<dbReference type="GO" id="GO:0005525">
    <property type="term" value="F:GTP binding"/>
    <property type="evidence" value="ECO:0007669"/>
    <property type="project" value="UniProtKB-UniRule"/>
</dbReference>
<dbReference type="Proteomes" id="UP000555828">
    <property type="component" value="Unassembled WGS sequence"/>
</dbReference>
<dbReference type="InterPro" id="IPR053930">
    <property type="entry name" value="RapZ-like_N"/>
</dbReference>
<dbReference type="PANTHER" id="PTHR30448">
    <property type="entry name" value="RNASE ADAPTER PROTEIN RAPZ"/>
    <property type="match status" value="1"/>
</dbReference>
<dbReference type="InterPro" id="IPR005337">
    <property type="entry name" value="RapZ-like"/>
</dbReference>
<feature type="domain" description="RapZ-like N-terminal" evidence="5">
    <location>
        <begin position="3"/>
        <end position="154"/>
    </location>
</feature>
<evidence type="ECO:0000256" key="2">
    <source>
        <dbReference type="ARBA" id="ARBA00022840"/>
    </source>
</evidence>
<dbReference type="RefSeq" id="WP_004102048.1">
    <property type="nucleotide sequence ID" value="NZ_JACHEX010000001.1"/>
</dbReference>
<dbReference type="Pfam" id="PF22740">
    <property type="entry name" value="PapZ_C"/>
    <property type="match status" value="1"/>
</dbReference>
<keyword evidence="1 4" id="KW-0547">Nucleotide-binding</keyword>
<feature type="domain" description="RapZ C-terminal" evidence="6">
    <location>
        <begin position="161"/>
        <end position="279"/>
    </location>
</feature>
<keyword evidence="2 4" id="KW-0067">ATP-binding</keyword>
<evidence type="ECO:0000259" key="5">
    <source>
        <dbReference type="Pfam" id="PF03668"/>
    </source>
</evidence>
<dbReference type="PIRSF" id="PIRSF005052">
    <property type="entry name" value="P-loopkin"/>
    <property type="match status" value="1"/>
</dbReference>
<dbReference type="NCBIfam" id="NF003828">
    <property type="entry name" value="PRK05416.1"/>
    <property type="match status" value="1"/>
</dbReference>
<keyword evidence="3 4" id="KW-0342">GTP-binding</keyword>
<feature type="binding site" evidence="4">
    <location>
        <begin position="9"/>
        <end position="16"/>
    </location>
    <ligand>
        <name>ATP</name>
        <dbReference type="ChEBI" id="CHEBI:30616"/>
    </ligand>
</feature>
<dbReference type="SMR" id="A0A841GE89"/>
<evidence type="ECO:0000256" key="1">
    <source>
        <dbReference type="ARBA" id="ARBA00022741"/>
    </source>
</evidence>
<proteinExistence type="inferred from homology"/>
<dbReference type="PANTHER" id="PTHR30448:SF0">
    <property type="entry name" value="RNASE ADAPTER PROTEIN RAPZ"/>
    <property type="match status" value="1"/>
</dbReference>
<dbReference type="EMBL" id="JACHEX010000001">
    <property type="protein sequence ID" value="MBB6061936.1"/>
    <property type="molecule type" value="Genomic_DNA"/>
</dbReference>
<dbReference type="AlphaFoldDB" id="A0A841GE89"/>
<evidence type="ECO:0000313" key="8">
    <source>
        <dbReference type="Proteomes" id="UP000555828"/>
    </source>
</evidence>
<evidence type="ECO:0000259" key="6">
    <source>
        <dbReference type="Pfam" id="PF22740"/>
    </source>
</evidence>
<feature type="binding site" evidence="4">
    <location>
        <begin position="57"/>
        <end position="60"/>
    </location>
    <ligand>
        <name>GTP</name>
        <dbReference type="ChEBI" id="CHEBI:37565"/>
    </ligand>
</feature>
<gene>
    <name evidence="7" type="ORF">HNP65_000358</name>
</gene>
<name>A0A841GE89_9BACT</name>
<keyword evidence="8" id="KW-1185">Reference proteome</keyword>
<dbReference type="Gene3D" id="3.40.50.300">
    <property type="entry name" value="P-loop containing nucleotide triphosphate hydrolases"/>
    <property type="match status" value="1"/>
</dbReference>
<dbReference type="GO" id="GO:0005524">
    <property type="term" value="F:ATP binding"/>
    <property type="evidence" value="ECO:0007669"/>
    <property type="project" value="UniProtKB-UniRule"/>
</dbReference>
<dbReference type="InterPro" id="IPR027417">
    <property type="entry name" value="P-loop_NTPase"/>
</dbReference>
<dbReference type="SUPFAM" id="SSF52540">
    <property type="entry name" value="P-loop containing nucleoside triphosphate hydrolases"/>
    <property type="match status" value="1"/>
</dbReference>
<evidence type="ECO:0000256" key="4">
    <source>
        <dbReference type="HAMAP-Rule" id="MF_00636"/>
    </source>
</evidence>
<protein>
    <submittedName>
        <fullName evidence="7">UPF0042 nucleotide-binding protein</fullName>
    </submittedName>
</protein>
<accession>A0A841GE89</accession>
<evidence type="ECO:0000313" key="7">
    <source>
        <dbReference type="EMBL" id="MBB6061936.1"/>
    </source>
</evidence>
<comment type="caution">
    <text evidence="7">The sequence shown here is derived from an EMBL/GenBank/DDBJ whole genome shotgun (WGS) entry which is preliminary data.</text>
</comment>
<organism evidence="7 8">
    <name type="scientific">Thermosipho japonicus</name>
    <dbReference type="NCBI Taxonomy" id="90323"/>
    <lineage>
        <taxon>Bacteria</taxon>
        <taxon>Thermotogati</taxon>
        <taxon>Thermotogota</taxon>
        <taxon>Thermotogae</taxon>
        <taxon>Thermotogales</taxon>
        <taxon>Fervidobacteriaceae</taxon>
        <taxon>Thermosipho</taxon>
    </lineage>
</organism>